<dbReference type="Gene3D" id="3.40.630.30">
    <property type="match status" value="1"/>
</dbReference>
<comment type="similarity">
    <text evidence="1">Belongs to the Nudix hydrolase family.</text>
</comment>
<dbReference type="InterPro" id="IPR040618">
    <property type="entry name" value="Pre-Nudix"/>
</dbReference>
<name>A0ABD1S5D4_9LAMI</name>
<gene>
    <name evidence="4" type="ORF">Fot_39720</name>
</gene>
<feature type="domain" description="Pre-nudix hydrolase" evidence="3">
    <location>
        <begin position="3"/>
        <end position="49"/>
    </location>
</feature>
<keyword evidence="5" id="KW-1185">Reference proteome</keyword>
<dbReference type="PANTHER" id="PTHR13994:SF30">
    <property type="entry name" value="NUDIX HYDROLASE 10"/>
    <property type="match status" value="1"/>
</dbReference>
<dbReference type="Pfam" id="PF18290">
    <property type="entry name" value="Nudix_hydro"/>
    <property type="match status" value="1"/>
</dbReference>
<dbReference type="AlphaFoldDB" id="A0ABD1S5D4"/>
<keyword evidence="2" id="KW-0378">Hydrolase</keyword>
<dbReference type="GO" id="GO:0016787">
    <property type="term" value="F:hydrolase activity"/>
    <property type="evidence" value="ECO:0007669"/>
    <property type="project" value="UniProtKB-KW"/>
</dbReference>
<evidence type="ECO:0000313" key="5">
    <source>
        <dbReference type="Proteomes" id="UP001604277"/>
    </source>
</evidence>
<proteinExistence type="inferred from homology"/>
<dbReference type="PANTHER" id="PTHR13994">
    <property type="entry name" value="NUDIX HYDROLASE RELATED"/>
    <property type="match status" value="1"/>
</dbReference>
<organism evidence="4 5">
    <name type="scientific">Forsythia ovata</name>
    <dbReference type="NCBI Taxonomy" id="205694"/>
    <lineage>
        <taxon>Eukaryota</taxon>
        <taxon>Viridiplantae</taxon>
        <taxon>Streptophyta</taxon>
        <taxon>Embryophyta</taxon>
        <taxon>Tracheophyta</taxon>
        <taxon>Spermatophyta</taxon>
        <taxon>Magnoliopsida</taxon>
        <taxon>eudicotyledons</taxon>
        <taxon>Gunneridae</taxon>
        <taxon>Pentapetalae</taxon>
        <taxon>asterids</taxon>
        <taxon>lamiids</taxon>
        <taxon>Lamiales</taxon>
        <taxon>Oleaceae</taxon>
        <taxon>Forsythieae</taxon>
        <taxon>Forsythia</taxon>
    </lineage>
</organism>
<protein>
    <submittedName>
        <fullName evidence="4">Nudix hydrolase 10-like</fullName>
    </submittedName>
</protein>
<sequence length="154" mass="16708">MEKPVDPNFFHTMLRASLLQWKLQGKKGVWIKLPIQLVNLVEIAVKCNFPVSLIAIGWKNHGATEIVDAESIEDLGLISVISVGHPKRLIVATNFQRLVGKNAGICPKNELQICCSETHQKRFGGGGGGGGGGVIFRSQTPAGHIYRAEVSKPK</sequence>
<evidence type="ECO:0000313" key="4">
    <source>
        <dbReference type="EMBL" id="KAL2495963.1"/>
    </source>
</evidence>
<comment type="caution">
    <text evidence="4">The sequence shown here is derived from an EMBL/GenBank/DDBJ whole genome shotgun (WGS) entry which is preliminary data.</text>
</comment>
<dbReference type="EMBL" id="JBFOLJ010000011">
    <property type="protein sequence ID" value="KAL2495963.1"/>
    <property type="molecule type" value="Genomic_DNA"/>
</dbReference>
<reference evidence="5" key="1">
    <citation type="submission" date="2024-07" db="EMBL/GenBank/DDBJ databases">
        <title>Two chromosome-level genome assemblies of Korean endemic species Abeliophyllum distichum and Forsythia ovata (Oleaceae).</title>
        <authorList>
            <person name="Jang H."/>
        </authorList>
    </citation>
    <scope>NUCLEOTIDE SEQUENCE [LARGE SCALE GENOMIC DNA]</scope>
</reference>
<dbReference type="Proteomes" id="UP001604277">
    <property type="component" value="Unassembled WGS sequence"/>
</dbReference>
<evidence type="ECO:0000256" key="2">
    <source>
        <dbReference type="ARBA" id="ARBA00022801"/>
    </source>
</evidence>
<accession>A0ABD1S5D4</accession>
<evidence type="ECO:0000256" key="1">
    <source>
        <dbReference type="ARBA" id="ARBA00005582"/>
    </source>
</evidence>
<dbReference type="InterPro" id="IPR003293">
    <property type="entry name" value="Nudix_hydrolase6-like"/>
</dbReference>
<evidence type="ECO:0000259" key="3">
    <source>
        <dbReference type="Pfam" id="PF18290"/>
    </source>
</evidence>